<evidence type="ECO:0000256" key="1">
    <source>
        <dbReference type="SAM" id="MobiDB-lite"/>
    </source>
</evidence>
<sequence>MSAVECPSMKRQSTKRPRPDDKLLDWMNEKLISRLQMDIKGQKYEREYILLGNQICRLLKVNSGHLRPVVIIVSNDEHKYLNFTMVV</sequence>
<accession>A0AAN9TI25</accession>
<dbReference type="EMBL" id="JBBCAQ010000027">
    <property type="protein sequence ID" value="KAK7586066.1"/>
    <property type="molecule type" value="Genomic_DNA"/>
</dbReference>
<dbReference type="Proteomes" id="UP001367676">
    <property type="component" value="Unassembled WGS sequence"/>
</dbReference>
<organism evidence="2 3">
    <name type="scientific">Parthenolecanium corni</name>
    <dbReference type="NCBI Taxonomy" id="536013"/>
    <lineage>
        <taxon>Eukaryota</taxon>
        <taxon>Metazoa</taxon>
        <taxon>Ecdysozoa</taxon>
        <taxon>Arthropoda</taxon>
        <taxon>Hexapoda</taxon>
        <taxon>Insecta</taxon>
        <taxon>Pterygota</taxon>
        <taxon>Neoptera</taxon>
        <taxon>Paraneoptera</taxon>
        <taxon>Hemiptera</taxon>
        <taxon>Sternorrhyncha</taxon>
        <taxon>Coccoidea</taxon>
        <taxon>Coccidae</taxon>
        <taxon>Parthenolecanium</taxon>
    </lineage>
</organism>
<evidence type="ECO:0000313" key="3">
    <source>
        <dbReference type="Proteomes" id="UP001367676"/>
    </source>
</evidence>
<comment type="caution">
    <text evidence="2">The sequence shown here is derived from an EMBL/GenBank/DDBJ whole genome shotgun (WGS) entry which is preliminary data.</text>
</comment>
<protein>
    <submittedName>
        <fullName evidence="2">Uncharacterized protein</fullName>
    </submittedName>
</protein>
<name>A0AAN9TI25_9HEMI</name>
<feature type="region of interest" description="Disordered" evidence="1">
    <location>
        <begin position="1"/>
        <end position="21"/>
    </location>
</feature>
<gene>
    <name evidence="2" type="ORF">V9T40_003942</name>
</gene>
<keyword evidence="3" id="KW-1185">Reference proteome</keyword>
<proteinExistence type="predicted"/>
<reference evidence="2 3" key="1">
    <citation type="submission" date="2024-03" db="EMBL/GenBank/DDBJ databases">
        <title>Adaptation during the transition from Ophiocordyceps entomopathogen to insect associate is accompanied by gene loss and intensified selection.</title>
        <authorList>
            <person name="Ward C.M."/>
            <person name="Onetto C.A."/>
            <person name="Borneman A.R."/>
        </authorList>
    </citation>
    <scope>NUCLEOTIDE SEQUENCE [LARGE SCALE GENOMIC DNA]</scope>
    <source>
        <strain evidence="2">AWRI1</strain>
        <tissue evidence="2">Single Adult Female</tissue>
    </source>
</reference>
<dbReference type="AlphaFoldDB" id="A0AAN9TI25"/>
<evidence type="ECO:0000313" key="2">
    <source>
        <dbReference type="EMBL" id="KAK7586066.1"/>
    </source>
</evidence>